<feature type="domain" description="CW-type" evidence="5">
    <location>
        <begin position="625"/>
        <end position="678"/>
    </location>
</feature>
<feature type="region of interest" description="Disordered" evidence="4">
    <location>
        <begin position="1037"/>
        <end position="1069"/>
    </location>
</feature>
<proteinExistence type="predicted"/>
<dbReference type="GO" id="GO:0008270">
    <property type="term" value="F:zinc ion binding"/>
    <property type="evidence" value="ECO:0007669"/>
    <property type="project" value="UniProtKB-KW"/>
</dbReference>
<dbReference type="PANTHER" id="PTHR46524">
    <property type="entry name" value="CW-TYPE ZINC FINGER"/>
    <property type="match status" value="1"/>
</dbReference>
<feature type="compositionally biased region" description="Basic and acidic residues" evidence="4">
    <location>
        <begin position="780"/>
        <end position="794"/>
    </location>
</feature>
<feature type="region of interest" description="Disordered" evidence="4">
    <location>
        <begin position="892"/>
        <end position="1012"/>
    </location>
</feature>
<feature type="compositionally biased region" description="Basic and acidic residues" evidence="4">
    <location>
        <begin position="1142"/>
        <end position="1151"/>
    </location>
</feature>
<evidence type="ECO:0000313" key="6">
    <source>
        <dbReference type="EMBL" id="GAU38548.1"/>
    </source>
</evidence>
<keyword evidence="7" id="KW-1185">Reference proteome</keyword>
<accession>A0A2Z6N167</accession>
<feature type="compositionally biased region" description="Basic and acidic residues" evidence="4">
    <location>
        <begin position="469"/>
        <end position="498"/>
    </location>
</feature>
<dbReference type="OrthoDB" id="757982at2759"/>
<evidence type="ECO:0000313" key="7">
    <source>
        <dbReference type="Proteomes" id="UP000242715"/>
    </source>
</evidence>
<feature type="region of interest" description="Disordered" evidence="4">
    <location>
        <begin position="1286"/>
        <end position="1312"/>
    </location>
</feature>
<feature type="compositionally biased region" description="Basic and acidic residues" evidence="4">
    <location>
        <begin position="994"/>
        <end position="1005"/>
    </location>
</feature>
<feature type="compositionally biased region" description="Basic and acidic residues" evidence="4">
    <location>
        <begin position="945"/>
        <end position="962"/>
    </location>
</feature>
<evidence type="ECO:0000256" key="1">
    <source>
        <dbReference type="ARBA" id="ARBA00022723"/>
    </source>
</evidence>
<feature type="region of interest" description="Disordered" evidence="4">
    <location>
        <begin position="197"/>
        <end position="223"/>
    </location>
</feature>
<name>A0A2Z6N167_TRISU</name>
<evidence type="ECO:0000256" key="4">
    <source>
        <dbReference type="SAM" id="MobiDB-lite"/>
    </source>
</evidence>
<feature type="compositionally biased region" description="Basic and acidic residues" evidence="4">
    <location>
        <begin position="921"/>
        <end position="937"/>
    </location>
</feature>
<keyword evidence="1" id="KW-0479">Metal-binding</keyword>
<dbReference type="Pfam" id="PF07496">
    <property type="entry name" value="zf-CW"/>
    <property type="match status" value="1"/>
</dbReference>
<organism evidence="6 7">
    <name type="scientific">Trifolium subterraneum</name>
    <name type="common">Subterranean clover</name>
    <dbReference type="NCBI Taxonomy" id="3900"/>
    <lineage>
        <taxon>Eukaryota</taxon>
        <taxon>Viridiplantae</taxon>
        <taxon>Streptophyta</taxon>
        <taxon>Embryophyta</taxon>
        <taxon>Tracheophyta</taxon>
        <taxon>Spermatophyta</taxon>
        <taxon>Magnoliopsida</taxon>
        <taxon>eudicotyledons</taxon>
        <taxon>Gunneridae</taxon>
        <taxon>Pentapetalae</taxon>
        <taxon>rosids</taxon>
        <taxon>fabids</taxon>
        <taxon>Fabales</taxon>
        <taxon>Fabaceae</taxon>
        <taxon>Papilionoideae</taxon>
        <taxon>50 kb inversion clade</taxon>
        <taxon>NPAAA clade</taxon>
        <taxon>Hologalegina</taxon>
        <taxon>IRL clade</taxon>
        <taxon>Trifolieae</taxon>
        <taxon>Trifolium</taxon>
    </lineage>
</organism>
<feature type="compositionally biased region" description="Polar residues" evidence="4">
    <location>
        <begin position="1286"/>
        <end position="1303"/>
    </location>
</feature>
<feature type="region of interest" description="Disordered" evidence="4">
    <location>
        <begin position="100"/>
        <end position="128"/>
    </location>
</feature>
<feature type="compositionally biased region" description="Polar residues" evidence="4">
    <location>
        <begin position="1060"/>
        <end position="1069"/>
    </location>
</feature>
<feature type="region of interest" description="Disordered" evidence="4">
    <location>
        <begin position="749"/>
        <end position="841"/>
    </location>
</feature>
<dbReference type="InterPro" id="IPR056406">
    <property type="entry name" value="THD_CWZF3/5/7"/>
</dbReference>
<dbReference type="EMBL" id="DF973721">
    <property type="protein sequence ID" value="GAU38548.1"/>
    <property type="molecule type" value="Genomic_DNA"/>
</dbReference>
<feature type="compositionally biased region" description="Polar residues" evidence="4">
    <location>
        <begin position="119"/>
        <end position="128"/>
    </location>
</feature>
<feature type="compositionally biased region" description="Polar residues" evidence="4">
    <location>
        <begin position="269"/>
        <end position="284"/>
    </location>
</feature>
<dbReference type="PROSITE" id="PS51050">
    <property type="entry name" value="ZF_CW"/>
    <property type="match status" value="1"/>
</dbReference>
<protein>
    <recommendedName>
        <fullName evidence="5">CW-type domain-containing protein</fullName>
    </recommendedName>
</protein>
<feature type="region of interest" description="Disordered" evidence="4">
    <location>
        <begin position="262"/>
        <end position="289"/>
    </location>
</feature>
<feature type="region of interest" description="Disordered" evidence="4">
    <location>
        <begin position="408"/>
        <end position="449"/>
    </location>
</feature>
<dbReference type="InterPro" id="IPR055300">
    <property type="entry name" value="CWZF3/5/7"/>
</dbReference>
<feature type="compositionally biased region" description="Basic and acidic residues" evidence="4">
    <location>
        <begin position="1158"/>
        <end position="1192"/>
    </location>
</feature>
<sequence>MDDHFELEEGEACFHNYKEENDDDNIDIDSLSYIVRDERIQHLLGHFQKDFEGGVSAENLGSKFGGYGSFLPTYERSHPKTPPINHSSPQSPIILQKEAEAASHNRKAPSNMPPYARIGNTSHSSNSFHDLRAPSVDVSVKKDGGISSNNVAGRCTLKDDNAIKKGNSTDQRTLKFRLKMNSNILAKKTAEIYSGLGLDDSPSSSMGNSPVESEGTPPPVSKVKADDSAIGIIQAMTSFAIPGGVITSPLHESLHFSMKSEKVAGDSRYMSSRNSLQEPRSMSTDDSDSFAACGHLKKRIVRIVRQKEKKMEAKQMNSTLSESDMALHTKKSLGNRTPDCKEFLSNEMKSTPLSSTICDVGETADITAKASNISKKFRENGVQGRIVSVEALKEESLESISGQDFKKIENQNAGNGSRKNVFEDKLESSQKGSSTDPKNEDKCNTDTVSKNVERDADKCKIEKRYETPQRVKVVSEGKNKSKGDRSLGKPEVVARKDSFGGTNNAMETDKGDADFGTASRSKIIKTNSVKDNKVRGSSKGSLKEKKSDQKVDGFPGNSAVKTSKSINNNEKPITFGAKVKERPSGNKVVNHVLARPCKTDALGLFPMVENGPAPEMIPIEVAAPQLIAEDWVACDSCQKWRLLPTGLKPEQLPEKWLCSMLDWLPGMNSCDFSEDETTKALYASYQMPISEGQNNLQTHASETAFGVSSADALQFGLNHKKSSSDVLLDRGKKKHVLKEKMMSGKINAQASGNNKRLNDMNQHPTDSKSTRMMSSKHSSRLIEEKHVSEEKEKQISGGGNRTHIKLKRKMGADQSRSGTPKKSKTEHVPYADKQPDTGMGLGKVVLNERNSLPTTSSRKDVRKYAEFGLPEDDEDSLLVPVKIEGDQAEVSSGVRSLDMKNSKNGGLMKKRKLKDWPDDETEKHNNSYSSHGDRQCGEEGNTSKLLKENQNKILKKEAKSVADDDDDDDDDKLRKGGMRRVSLPGSRDQVTVKTEGRYVDEDRQPMKRRKSIASHQALNGIAPLGSRGHLAFAATSSSSKVSGSHKARTNFDDVKGSPVESVTSSPLRSSNLDKCVSAARDISVKDDAVKVSLSSKRGAINGEGKLSLKLKGDKISYNAYPAPHKLSSTDNQVKEAKDKVRVQVKTSENKSSRLHGIPVEEHGEKVNKYNQDELSGKKPDKVTSLHSMEKNRRSGSQLGTDKMKVLASENCYSKIGGKHDPELDPSHDVFGTETRNDAKYRSPMSKCEIDNINQKKASRHGSIETGKQTEPKQKDFEKSFMKMDTQHSTGTRKTISQPNATQDVQEENKANHVCTESSYRKSKVLASADGETKRETLTVPRYQKGDMSNEHPPVLAGNSGLTKSVKNSADSSGNVLLNCSSGSVAPGQQLTVSSPVRTNANQTAVDTLEEATKLKDKADHYKNSGFDFESNETYFEAGLKFLLGGSLLESGHNEIRKHTEMSQMQIYATAAKLFKSCAHEYESRQEMAAAALAYKCMEVAYMRVVYCKHSSTNRDRNELQSTLQMVSQGDSPSSSASDVDNLNNQVAMDKATLPKGTNAHVAGSHVISVRTRPSLVRLLDFTQDINCAMEAATKCQSSFAAANAMMEETRNRDCITSIRRVIDFSFQDVDELVRLVRNATKAISGAGLGGARD</sequence>
<feature type="compositionally biased region" description="Polar residues" evidence="4">
    <location>
        <begin position="518"/>
        <end position="527"/>
    </location>
</feature>
<keyword evidence="3" id="KW-0862">Zinc</keyword>
<feature type="region of interest" description="Disordered" evidence="4">
    <location>
        <begin position="1142"/>
        <end position="1197"/>
    </location>
</feature>
<feature type="region of interest" description="Disordered" evidence="4">
    <location>
        <begin position="469"/>
        <end position="564"/>
    </location>
</feature>
<feature type="compositionally biased region" description="Basic and acidic residues" evidence="4">
    <location>
        <begin position="541"/>
        <end position="551"/>
    </location>
</feature>
<dbReference type="Pfam" id="PF24756">
    <property type="entry name" value="THD_CWZF3-5-7"/>
    <property type="match status" value="1"/>
</dbReference>
<gene>
    <name evidence="6" type="ORF">TSUD_320200</name>
</gene>
<evidence type="ECO:0000256" key="2">
    <source>
        <dbReference type="ARBA" id="ARBA00022771"/>
    </source>
</evidence>
<evidence type="ECO:0000259" key="5">
    <source>
        <dbReference type="PROSITE" id="PS51050"/>
    </source>
</evidence>
<dbReference type="Gene3D" id="3.30.40.100">
    <property type="match status" value="1"/>
</dbReference>
<feature type="compositionally biased region" description="Polar residues" evidence="4">
    <location>
        <begin position="749"/>
        <end position="764"/>
    </location>
</feature>
<keyword evidence="2" id="KW-0863">Zinc-finger</keyword>
<dbReference type="PANTHER" id="PTHR46524:SF12">
    <property type="entry name" value="CW-TYPE DOMAIN-CONTAINING PROTEIN"/>
    <property type="match status" value="1"/>
</dbReference>
<reference evidence="7" key="1">
    <citation type="journal article" date="2017" name="Front. Plant Sci.">
        <title>Climate Clever Clovers: New Paradigm to Reduce the Environmental Footprint of Ruminants by Breeding Low Methanogenic Forages Utilizing Haplotype Variation.</title>
        <authorList>
            <person name="Kaur P."/>
            <person name="Appels R."/>
            <person name="Bayer P.E."/>
            <person name="Keeble-Gagnere G."/>
            <person name="Wang J."/>
            <person name="Hirakawa H."/>
            <person name="Shirasawa K."/>
            <person name="Vercoe P."/>
            <person name="Stefanova K."/>
            <person name="Durmic Z."/>
            <person name="Nichols P."/>
            <person name="Revell C."/>
            <person name="Isobe S.N."/>
            <person name="Edwards D."/>
            <person name="Erskine W."/>
        </authorList>
    </citation>
    <scope>NUCLEOTIDE SEQUENCE [LARGE SCALE GENOMIC DNA]</scope>
    <source>
        <strain evidence="7">cv. Daliak</strain>
    </source>
</reference>
<dbReference type="InterPro" id="IPR011124">
    <property type="entry name" value="Znf_CW"/>
</dbReference>
<dbReference type="Proteomes" id="UP000242715">
    <property type="component" value="Unassembled WGS sequence"/>
</dbReference>
<evidence type="ECO:0000256" key="3">
    <source>
        <dbReference type="ARBA" id="ARBA00022833"/>
    </source>
</evidence>
<feature type="compositionally biased region" description="Basic and acidic residues" evidence="4">
    <location>
        <begin position="823"/>
        <end position="835"/>
    </location>
</feature>